<dbReference type="HOGENOM" id="CLU_1453781_0_0_0"/>
<evidence type="ECO:0000313" key="2">
    <source>
        <dbReference type="Proteomes" id="UP000000592"/>
    </source>
</evidence>
<evidence type="ECO:0000313" key="1">
    <source>
        <dbReference type="EMBL" id="AAS82451.1"/>
    </source>
</evidence>
<protein>
    <submittedName>
        <fullName evidence="1">Hypothetical conserved protein</fullName>
    </submittedName>
</protein>
<proteinExistence type="predicted"/>
<organism evidence="1 2">
    <name type="scientific">Thermus thermophilus (strain ATCC BAA-163 / DSM 7039 / HB27)</name>
    <dbReference type="NCBI Taxonomy" id="262724"/>
    <lineage>
        <taxon>Bacteria</taxon>
        <taxon>Thermotogati</taxon>
        <taxon>Deinococcota</taxon>
        <taxon>Deinococci</taxon>
        <taxon>Thermales</taxon>
        <taxon>Thermaceae</taxon>
        <taxon>Thermus</taxon>
    </lineage>
</organism>
<name>Q746D4_THET2</name>
<reference evidence="1 2" key="1">
    <citation type="journal article" date="2004" name="Nat. Biotechnol.">
        <title>The genome sequence of the extreme thermophile Thermus thermophilus.</title>
        <authorList>
            <person name="Henne A."/>
            <person name="Brueggemann H."/>
            <person name="Raasch C."/>
            <person name="Wiezer A."/>
            <person name="Hartsch T."/>
            <person name="Liesegang H."/>
            <person name="Johann A."/>
            <person name="Lienard T."/>
            <person name="Gohl O."/>
            <person name="Martinez-Arias R."/>
            <person name="Jacobi C."/>
            <person name="Starkuviene V."/>
            <person name="Schlenczeck S."/>
            <person name="Dencker S."/>
            <person name="Huber R."/>
            <person name="Klenk H.-P."/>
            <person name="Overbeek R."/>
            <person name="Kramer W."/>
            <person name="Merkl R."/>
            <person name="Gottschalk G."/>
            <person name="Fritz H.-J."/>
        </authorList>
    </citation>
    <scope>NUCLEOTIDE SEQUENCE [LARGE SCALE GENOMIC DNA]</scope>
    <source>
        <strain evidence="2">ATCC BAA-163 / DSM 7039 / HB27</strain>
        <plasmid evidence="1 2">pTT27</plasmid>
    </source>
</reference>
<dbReference type="eggNOG" id="COG3385">
    <property type="taxonomic scope" value="Bacteria"/>
</dbReference>
<dbReference type="AlphaFoldDB" id="Q746D4"/>
<accession>Q746D4</accession>
<gene>
    <name evidence="1" type="ordered locus">TT_P0121</name>
</gene>
<sequence length="186" mass="20668">MKRIPRPVLRALEALAQSPINTSALAMAEGQDFAHDTLYRALGQPLAFFFELSLKLCRDLGGLERGYLILDDVLIQRYRSGRLGLRKMRDTATGGWAYGLSLVVLAWTDGKRRIPLAFLPYFGEEESKLDLALALLVAVGVFPNEGSLANLATVVLLRVTEGWAFRRYMDMAPLWAAEEKPTKIAA</sequence>
<keyword evidence="1" id="KW-0614">Plasmid</keyword>
<dbReference type="KEGG" id="tth:TT_P0121"/>
<geneLocation type="plasmid" evidence="1 2">
    <name>pTT27</name>
</geneLocation>
<dbReference type="EMBL" id="AE017222">
    <property type="protein sequence ID" value="AAS82451.1"/>
    <property type="molecule type" value="Genomic_DNA"/>
</dbReference>
<dbReference type="Proteomes" id="UP000000592">
    <property type="component" value="Plasmid pTT27"/>
</dbReference>